<dbReference type="Proteomes" id="UP001177023">
    <property type="component" value="Unassembled WGS sequence"/>
</dbReference>
<keyword evidence="2" id="KW-0812">Transmembrane</keyword>
<keyword evidence="2" id="KW-0472">Membrane</keyword>
<evidence type="ECO:0000313" key="4">
    <source>
        <dbReference type="Proteomes" id="UP001177023"/>
    </source>
</evidence>
<evidence type="ECO:0000256" key="2">
    <source>
        <dbReference type="SAM" id="Phobius"/>
    </source>
</evidence>
<dbReference type="EMBL" id="CATQJA010002664">
    <property type="protein sequence ID" value="CAJ0582538.1"/>
    <property type="molecule type" value="Genomic_DNA"/>
</dbReference>
<evidence type="ECO:0000313" key="3">
    <source>
        <dbReference type="EMBL" id="CAJ0582538.1"/>
    </source>
</evidence>
<gene>
    <name evidence="3" type="ORF">MSPICULIGERA_LOCUS20668</name>
</gene>
<sequence length="158" mass="18202">MSIDREIDNIADTLADVSRFLSYADNSTDETLWQFNQTLSNLEDKLRSLSYDISEISQQITDGAKELPHAYVYYALLSVLLFILWLLIVYMAFTAHGSWLNLKQLFQETKNSGRTYRRAPQFERVVVVRDSPPPSYESKTPTTLGSEETMPMMLHSDH</sequence>
<proteinExistence type="predicted"/>
<feature type="transmembrane region" description="Helical" evidence="2">
    <location>
        <begin position="71"/>
        <end position="93"/>
    </location>
</feature>
<feature type="compositionally biased region" description="Polar residues" evidence="1">
    <location>
        <begin position="137"/>
        <end position="146"/>
    </location>
</feature>
<reference evidence="3" key="1">
    <citation type="submission" date="2023-06" db="EMBL/GenBank/DDBJ databases">
        <authorList>
            <person name="Delattre M."/>
        </authorList>
    </citation>
    <scope>NUCLEOTIDE SEQUENCE</scope>
    <source>
        <strain evidence="3">AF72</strain>
    </source>
</reference>
<evidence type="ECO:0000256" key="1">
    <source>
        <dbReference type="SAM" id="MobiDB-lite"/>
    </source>
</evidence>
<organism evidence="3 4">
    <name type="scientific">Mesorhabditis spiculigera</name>
    <dbReference type="NCBI Taxonomy" id="96644"/>
    <lineage>
        <taxon>Eukaryota</taxon>
        <taxon>Metazoa</taxon>
        <taxon>Ecdysozoa</taxon>
        <taxon>Nematoda</taxon>
        <taxon>Chromadorea</taxon>
        <taxon>Rhabditida</taxon>
        <taxon>Rhabditina</taxon>
        <taxon>Rhabditomorpha</taxon>
        <taxon>Rhabditoidea</taxon>
        <taxon>Rhabditidae</taxon>
        <taxon>Mesorhabditinae</taxon>
        <taxon>Mesorhabditis</taxon>
    </lineage>
</organism>
<protein>
    <submittedName>
        <fullName evidence="3">Uncharacterized protein</fullName>
    </submittedName>
</protein>
<keyword evidence="2" id="KW-1133">Transmembrane helix</keyword>
<accession>A0AA36DA51</accession>
<dbReference type="AlphaFoldDB" id="A0AA36DA51"/>
<keyword evidence="4" id="KW-1185">Reference proteome</keyword>
<feature type="non-terminal residue" evidence="3">
    <location>
        <position position="158"/>
    </location>
</feature>
<name>A0AA36DA51_9BILA</name>
<comment type="caution">
    <text evidence="3">The sequence shown here is derived from an EMBL/GenBank/DDBJ whole genome shotgun (WGS) entry which is preliminary data.</text>
</comment>
<feature type="region of interest" description="Disordered" evidence="1">
    <location>
        <begin position="130"/>
        <end position="158"/>
    </location>
</feature>